<accession>A0AAW0IMN0</accession>
<protein>
    <submittedName>
        <fullName evidence="1">Uncharacterized protein</fullName>
    </submittedName>
</protein>
<dbReference type="EMBL" id="JBBHLL010000113">
    <property type="protein sequence ID" value="KAK7815383.1"/>
    <property type="molecule type" value="Genomic_DNA"/>
</dbReference>
<keyword evidence="2" id="KW-1185">Reference proteome</keyword>
<evidence type="ECO:0000313" key="1">
    <source>
        <dbReference type="EMBL" id="KAK7815383.1"/>
    </source>
</evidence>
<evidence type="ECO:0000313" key="2">
    <source>
        <dbReference type="Proteomes" id="UP001488838"/>
    </source>
</evidence>
<comment type="caution">
    <text evidence="1">The sequence shown here is derived from an EMBL/GenBank/DDBJ whole genome shotgun (WGS) entry which is preliminary data.</text>
</comment>
<organism evidence="1 2">
    <name type="scientific">Myodes glareolus</name>
    <name type="common">Bank vole</name>
    <name type="synonym">Clethrionomys glareolus</name>
    <dbReference type="NCBI Taxonomy" id="447135"/>
    <lineage>
        <taxon>Eukaryota</taxon>
        <taxon>Metazoa</taxon>
        <taxon>Chordata</taxon>
        <taxon>Craniata</taxon>
        <taxon>Vertebrata</taxon>
        <taxon>Euteleostomi</taxon>
        <taxon>Mammalia</taxon>
        <taxon>Eutheria</taxon>
        <taxon>Euarchontoglires</taxon>
        <taxon>Glires</taxon>
        <taxon>Rodentia</taxon>
        <taxon>Myomorpha</taxon>
        <taxon>Muroidea</taxon>
        <taxon>Cricetidae</taxon>
        <taxon>Arvicolinae</taxon>
        <taxon>Myodes</taxon>
    </lineage>
</organism>
<dbReference type="AlphaFoldDB" id="A0AAW0IMN0"/>
<dbReference type="Proteomes" id="UP001488838">
    <property type="component" value="Unassembled WGS sequence"/>
</dbReference>
<name>A0AAW0IMN0_MYOGA</name>
<gene>
    <name evidence="1" type="ORF">U0070_022638</name>
</gene>
<reference evidence="1 2" key="1">
    <citation type="journal article" date="2023" name="bioRxiv">
        <title>Conserved and derived expression patterns and positive selection on dental genes reveal complex evolutionary context of ever-growing rodent molars.</title>
        <authorList>
            <person name="Calamari Z.T."/>
            <person name="Song A."/>
            <person name="Cohen E."/>
            <person name="Akter M."/>
            <person name="Roy R.D."/>
            <person name="Hallikas O."/>
            <person name="Christensen M.M."/>
            <person name="Li P."/>
            <person name="Marangoni P."/>
            <person name="Jernvall J."/>
            <person name="Klein O.D."/>
        </authorList>
    </citation>
    <scope>NUCLEOTIDE SEQUENCE [LARGE SCALE GENOMIC DNA]</scope>
    <source>
        <strain evidence="1">V071</strain>
    </source>
</reference>
<proteinExistence type="predicted"/>
<sequence>MSYMSITTPVRNSYRNINYQLSAFLYSHHYKATPITNFPMRLFLRVKEEETECNIGVKYVRHLQHIPFFISSPPPTPPFFHHPSTPIHSAEREERMPSLLCDIKLFWVVNAAKAKHLLGDQPNGEGEMLIMSSSVASLAPTLSLVFISGASLRILMAPLEILMTTPKESYFPEAKERIIKKLAALITRLVKTQLEAFQIHLSYGLESDIVKEGYGMLNKIQEDYFYACQQTFNYRPCDAPRKGSNSFPPEHKSTRAKPSFMTLAFVILQLLNNLALGAACKTAEQNSVIGRLNDNNSGTVTWIVESISTKNHMWLKNIINCVNRALNNFSLSPWERHLARPKQAASQLHRAWKKQKSNQPLQDVVKHINSPTSSKSAKNYVHQIILCFNLRSGDYASASGGRNGIHQHRTTAGCHFARHSVGLANFVPLVASPHRDNGKLGQDDGLSDGSGYLFGALNTETYVTIVVPNSDKNLEPGPLACPSLLLHGRPSLVTGIHSLSSFTSESVTAMDPQTAT</sequence>